<comment type="caution">
    <text evidence="2">The sequence shown here is derived from an EMBL/GenBank/DDBJ whole genome shotgun (WGS) entry which is preliminary data.</text>
</comment>
<gene>
    <name evidence="2" type="ORF">AA0114_g10807</name>
    <name evidence="3" type="ORF">AA0119_g12284</name>
</gene>
<reference evidence="4 5" key="2">
    <citation type="journal article" date="2019" name="bioRxiv">
        <title>Genomics, evolutionary history and diagnostics of the Alternaria alternata species group including apple and Asian pear pathotypes.</title>
        <authorList>
            <person name="Armitage A.D."/>
            <person name="Cockerton H.M."/>
            <person name="Sreenivasaprasad S."/>
            <person name="Woodhall J.W."/>
            <person name="Lane C.R."/>
            <person name="Harrison R.J."/>
            <person name="Clarkson J.P."/>
        </authorList>
    </citation>
    <scope>NUCLEOTIDE SEQUENCE [LARGE SCALE GENOMIC DNA]</scope>
    <source>
        <strain evidence="4">FERA 1082</strain>
        <strain evidence="5">FERA 635</strain>
    </source>
</reference>
<feature type="region of interest" description="Disordered" evidence="1">
    <location>
        <begin position="29"/>
        <end position="107"/>
    </location>
</feature>
<name>A0A4Q4M5C9_9PLEO</name>
<organism evidence="2 4">
    <name type="scientific">Alternaria tenuissima</name>
    <dbReference type="NCBI Taxonomy" id="119927"/>
    <lineage>
        <taxon>Eukaryota</taxon>
        <taxon>Fungi</taxon>
        <taxon>Dikarya</taxon>
        <taxon>Ascomycota</taxon>
        <taxon>Pezizomycotina</taxon>
        <taxon>Dothideomycetes</taxon>
        <taxon>Pleosporomycetidae</taxon>
        <taxon>Pleosporales</taxon>
        <taxon>Pleosporineae</taxon>
        <taxon>Pleosporaceae</taxon>
        <taxon>Alternaria</taxon>
        <taxon>Alternaria sect. Alternaria</taxon>
        <taxon>Alternaria alternata complex</taxon>
    </lineage>
</organism>
<dbReference type="AlphaFoldDB" id="A0A4Q4M5C9"/>
<feature type="compositionally biased region" description="Polar residues" evidence="1">
    <location>
        <begin position="74"/>
        <end position="83"/>
    </location>
</feature>
<evidence type="ECO:0000313" key="2">
    <source>
        <dbReference type="EMBL" id="RYN41074.1"/>
    </source>
</evidence>
<evidence type="ECO:0000256" key="1">
    <source>
        <dbReference type="SAM" id="MobiDB-lite"/>
    </source>
</evidence>
<accession>A0A4Q4M5C9</accession>
<feature type="compositionally biased region" description="Polar residues" evidence="1">
    <location>
        <begin position="39"/>
        <end position="54"/>
    </location>
</feature>
<dbReference type="Proteomes" id="UP000292402">
    <property type="component" value="Unassembled WGS sequence"/>
</dbReference>
<dbReference type="EMBL" id="PDXF01000112">
    <property type="protein sequence ID" value="RYN87981.1"/>
    <property type="molecule type" value="Genomic_DNA"/>
</dbReference>
<reference evidence="2" key="3">
    <citation type="journal article" date="2019" name="J. ISSAAS">
        <title>Genomics, evolutionary history and diagnostics of the Alternaria alternata species group including apple and Asian pear pathotypes.</title>
        <authorList>
            <person name="Armitage A.D."/>
            <person name="Cockerton H.M."/>
            <person name="Sreenivasaprasad S."/>
            <person name="Woodhall J."/>
            <person name="Lane C."/>
            <person name="Harrison R.J."/>
            <person name="Clarkson J.P."/>
        </authorList>
    </citation>
    <scope>NUCLEOTIDE SEQUENCE</scope>
    <source>
        <strain evidence="2">FERA 1082</strain>
    </source>
</reference>
<reference evidence="3" key="1">
    <citation type="submission" date="2017-10" db="EMBL/GenBank/DDBJ databases">
        <authorList>
            <person name="Armitage A.D."/>
            <person name="Barbara D.J."/>
            <person name="Woodhall J.W."/>
            <person name="Sreenivasaprasad S."/>
            <person name="Lane C.R."/>
            <person name="Clarkson J.P."/>
            <person name="Harrison R.J."/>
        </authorList>
    </citation>
    <scope>NUCLEOTIDE SEQUENCE</scope>
    <source>
        <strain evidence="3">FERA 635</strain>
    </source>
</reference>
<evidence type="ECO:0000313" key="4">
    <source>
        <dbReference type="Proteomes" id="UP000292402"/>
    </source>
</evidence>
<dbReference type="Proteomes" id="UP000293195">
    <property type="component" value="Unassembled WGS sequence"/>
</dbReference>
<protein>
    <submittedName>
        <fullName evidence="2">Uncharacterized protein</fullName>
    </submittedName>
</protein>
<sequence>MHKAMDSIANPTATCDTLHRQNMGAISDYDHGIEKSDSTDANINTNADRNNVISDDTPPIYYDAEPSAQPPSYPNSQTTSPTELQKRPASRPKPTNQHSTGASASTIAAVLGSEYTDLDAQRRADRKKKTLRERWNDFKERNLGGYHVSEDRAGAASAAEWNVQGGTLSGGLATPYRRKGK</sequence>
<feature type="compositionally biased region" description="Basic and acidic residues" evidence="1">
    <location>
        <begin position="29"/>
        <end position="38"/>
    </location>
</feature>
<evidence type="ECO:0000313" key="3">
    <source>
        <dbReference type="EMBL" id="RYN87981.1"/>
    </source>
</evidence>
<keyword evidence="5" id="KW-1185">Reference proteome</keyword>
<dbReference type="EMBL" id="PDXA01000051">
    <property type="protein sequence ID" value="RYN41074.1"/>
    <property type="molecule type" value="Genomic_DNA"/>
</dbReference>
<proteinExistence type="predicted"/>
<feature type="compositionally biased region" description="Polar residues" evidence="1">
    <location>
        <begin position="93"/>
        <end position="106"/>
    </location>
</feature>
<evidence type="ECO:0000313" key="5">
    <source>
        <dbReference type="Proteomes" id="UP000293195"/>
    </source>
</evidence>